<dbReference type="Pfam" id="PF06170">
    <property type="entry name" value="DUF983"/>
    <property type="match status" value="1"/>
</dbReference>
<evidence type="ECO:0008006" key="3">
    <source>
        <dbReference type="Google" id="ProtNLM"/>
    </source>
</evidence>
<gene>
    <name evidence="2" type="ORF">AVDCRST_MAG18-3251</name>
</gene>
<dbReference type="InterPro" id="IPR009325">
    <property type="entry name" value="DUF983"/>
</dbReference>
<dbReference type="EMBL" id="CADCWN010000245">
    <property type="protein sequence ID" value="CAA9581823.1"/>
    <property type="molecule type" value="Genomic_DNA"/>
</dbReference>
<feature type="transmembrane region" description="Helical" evidence="1">
    <location>
        <begin position="93"/>
        <end position="117"/>
    </location>
</feature>
<organism evidence="2">
    <name type="scientific">uncultured Thermomicrobiales bacterium</name>
    <dbReference type="NCBI Taxonomy" id="1645740"/>
    <lineage>
        <taxon>Bacteria</taxon>
        <taxon>Pseudomonadati</taxon>
        <taxon>Thermomicrobiota</taxon>
        <taxon>Thermomicrobia</taxon>
        <taxon>Thermomicrobiales</taxon>
        <taxon>environmental samples</taxon>
    </lineage>
</organism>
<evidence type="ECO:0000256" key="1">
    <source>
        <dbReference type="SAM" id="Phobius"/>
    </source>
</evidence>
<reference evidence="2" key="1">
    <citation type="submission" date="2020-02" db="EMBL/GenBank/DDBJ databases">
        <authorList>
            <person name="Meier V. D."/>
        </authorList>
    </citation>
    <scope>NUCLEOTIDE SEQUENCE</scope>
    <source>
        <strain evidence="2">AVDCRST_MAG18</strain>
    </source>
</reference>
<evidence type="ECO:0000313" key="2">
    <source>
        <dbReference type="EMBL" id="CAA9581823.1"/>
    </source>
</evidence>
<keyword evidence="1" id="KW-1133">Transmembrane helix</keyword>
<accession>A0A6J4VSC4</accession>
<sequence>MRTVTRRNLWRSLGRGALLRCPRCGGRGIIRGWFSMQRRCPTCQLVLNRGESSDYWLGAYTINFVVAEFVAVLLIVVLILFTLPDIPWTVVQYAAIVAAVAMPILFFPFSRTLWLALDLWARPAERGDRARRSHLN</sequence>
<keyword evidence="1" id="KW-0472">Membrane</keyword>
<proteinExistence type="predicted"/>
<feature type="transmembrane region" description="Helical" evidence="1">
    <location>
        <begin position="57"/>
        <end position="81"/>
    </location>
</feature>
<name>A0A6J4VSC4_9BACT</name>
<protein>
    <recommendedName>
        <fullName evidence="3">DUF983 domain-containing protein</fullName>
    </recommendedName>
</protein>
<keyword evidence="1" id="KW-0812">Transmembrane</keyword>
<dbReference type="AlphaFoldDB" id="A0A6J4VSC4"/>